<keyword evidence="9" id="KW-1185">Reference proteome</keyword>
<evidence type="ECO:0000259" key="6">
    <source>
        <dbReference type="PROSITE" id="PS50262"/>
    </source>
</evidence>
<sequence length="307" mass="36037">MGISLFIAGLIGGPLVIIVFLSLRTFRRSSCAFYLTIMSVVNFAQLFTGLFSYIMLYGFSIDWSNLSLLYCKCRLFSVQSNSLISFTCLCLATIDQFLATCSHPRWHQYNNITFARYMVIGTIIFWISHGIPFILYYNHTLSSVTNTPICMITNTIFYRYFYSFYLPVLTSILPITIMIIFGVLSYRNIQRIDHRTIPLVRRELDKQLTVMVLVQVFYAVLALTPQLIYSYYSLITGTSTDQFTLILIQSIRNIITMFYYTYFMSSLYIYTSVSKRFRQQLIYVLFTLHYNRWSLLKRRNNRIEPQA</sequence>
<organism evidence="7 9">
    <name type="scientific">Adineta ricciae</name>
    <name type="common">Rotifer</name>
    <dbReference type="NCBI Taxonomy" id="249248"/>
    <lineage>
        <taxon>Eukaryota</taxon>
        <taxon>Metazoa</taxon>
        <taxon>Spiralia</taxon>
        <taxon>Gnathifera</taxon>
        <taxon>Rotifera</taxon>
        <taxon>Eurotatoria</taxon>
        <taxon>Bdelloidea</taxon>
        <taxon>Adinetida</taxon>
        <taxon>Adinetidae</taxon>
        <taxon>Adineta</taxon>
    </lineage>
</organism>
<dbReference type="Gene3D" id="1.20.1070.10">
    <property type="entry name" value="Rhodopsin 7-helix transmembrane proteins"/>
    <property type="match status" value="1"/>
</dbReference>
<keyword evidence="3 5" id="KW-1133">Transmembrane helix</keyword>
<feature type="transmembrane region" description="Helical" evidence="5">
    <location>
        <begin position="208"/>
        <end position="231"/>
    </location>
</feature>
<reference evidence="7" key="1">
    <citation type="submission" date="2021-02" db="EMBL/GenBank/DDBJ databases">
        <authorList>
            <person name="Nowell W R."/>
        </authorList>
    </citation>
    <scope>NUCLEOTIDE SEQUENCE</scope>
</reference>
<dbReference type="SUPFAM" id="SSF81321">
    <property type="entry name" value="Family A G protein-coupled receptor-like"/>
    <property type="match status" value="1"/>
</dbReference>
<dbReference type="InterPro" id="IPR017452">
    <property type="entry name" value="GPCR_Rhodpsn_7TM"/>
</dbReference>
<feature type="transmembrane region" description="Helical" evidence="5">
    <location>
        <begin position="114"/>
        <end position="137"/>
    </location>
</feature>
<dbReference type="GO" id="GO:0016020">
    <property type="term" value="C:membrane"/>
    <property type="evidence" value="ECO:0007669"/>
    <property type="project" value="UniProtKB-SubCell"/>
</dbReference>
<dbReference type="Pfam" id="PF00001">
    <property type="entry name" value="7tm_1"/>
    <property type="match status" value="1"/>
</dbReference>
<gene>
    <name evidence="8" type="ORF">EDS130_LOCUS34033</name>
    <name evidence="7" type="ORF">XAT740_LOCUS14754</name>
</gene>
<proteinExistence type="predicted"/>
<protein>
    <recommendedName>
        <fullName evidence="6">G-protein coupled receptors family 1 profile domain-containing protein</fullName>
    </recommendedName>
</protein>
<dbReference type="AlphaFoldDB" id="A0A814J4K0"/>
<dbReference type="PROSITE" id="PS50262">
    <property type="entry name" value="G_PROTEIN_RECEP_F1_2"/>
    <property type="match status" value="1"/>
</dbReference>
<dbReference type="Proteomes" id="UP000663828">
    <property type="component" value="Unassembled WGS sequence"/>
</dbReference>
<dbReference type="GO" id="GO:0004930">
    <property type="term" value="F:G protein-coupled receptor activity"/>
    <property type="evidence" value="ECO:0007669"/>
    <property type="project" value="InterPro"/>
</dbReference>
<evidence type="ECO:0000313" key="8">
    <source>
        <dbReference type="EMBL" id="CAF1364818.1"/>
    </source>
</evidence>
<keyword evidence="2 5" id="KW-0812">Transmembrane</keyword>
<evidence type="ECO:0000313" key="9">
    <source>
        <dbReference type="Proteomes" id="UP000663828"/>
    </source>
</evidence>
<keyword evidence="4 5" id="KW-0472">Membrane</keyword>
<feature type="transmembrane region" description="Helical" evidence="5">
    <location>
        <begin position="6"/>
        <end position="26"/>
    </location>
</feature>
<evidence type="ECO:0000256" key="5">
    <source>
        <dbReference type="SAM" id="Phobius"/>
    </source>
</evidence>
<feature type="transmembrane region" description="Helical" evidence="5">
    <location>
        <begin position="251"/>
        <end position="270"/>
    </location>
</feature>
<dbReference type="EMBL" id="CAJNOJ010000279">
    <property type="protein sequence ID" value="CAF1364818.1"/>
    <property type="molecule type" value="Genomic_DNA"/>
</dbReference>
<evidence type="ECO:0000256" key="1">
    <source>
        <dbReference type="ARBA" id="ARBA00004370"/>
    </source>
</evidence>
<evidence type="ECO:0000313" key="7">
    <source>
        <dbReference type="EMBL" id="CAF1031105.1"/>
    </source>
</evidence>
<evidence type="ECO:0000256" key="3">
    <source>
        <dbReference type="ARBA" id="ARBA00022989"/>
    </source>
</evidence>
<feature type="transmembrane region" description="Helical" evidence="5">
    <location>
        <begin position="33"/>
        <end position="56"/>
    </location>
</feature>
<dbReference type="OrthoDB" id="10006176at2759"/>
<dbReference type="EMBL" id="CAJNOR010000894">
    <property type="protein sequence ID" value="CAF1031105.1"/>
    <property type="molecule type" value="Genomic_DNA"/>
</dbReference>
<dbReference type="InterPro" id="IPR052954">
    <property type="entry name" value="GPCR-Ligand_Int"/>
</dbReference>
<feature type="transmembrane region" description="Helical" evidence="5">
    <location>
        <begin position="76"/>
        <end position="94"/>
    </location>
</feature>
<evidence type="ECO:0000256" key="2">
    <source>
        <dbReference type="ARBA" id="ARBA00022692"/>
    </source>
</evidence>
<comment type="caution">
    <text evidence="7">The sequence shown here is derived from an EMBL/GenBank/DDBJ whole genome shotgun (WGS) entry which is preliminary data.</text>
</comment>
<accession>A0A814J4K0</accession>
<feature type="domain" description="G-protein coupled receptors family 1 profile" evidence="6">
    <location>
        <begin position="12"/>
        <end position="270"/>
    </location>
</feature>
<dbReference type="Proteomes" id="UP000663852">
    <property type="component" value="Unassembled WGS sequence"/>
</dbReference>
<evidence type="ECO:0000256" key="4">
    <source>
        <dbReference type="ARBA" id="ARBA00023136"/>
    </source>
</evidence>
<comment type="subcellular location">
    <subcellularLocation>
        <location evidence="1">Membrane</location>
    </subcellularLocation>
</comment>
<name>A0A814J4K0_ADIRI</name>
<dbReference type="PANTHER" id="PTHR46641">
    <property type="entry name" value="FMRFAMIDE RECEPTOR-RELATED"/>
    <property type="match status" value="1"/>
</dbReference>
<feature type="transmembrane region" description="Helical" evidence="5">
    <location>
        <begin position="164"/>
        <end position="187"/>
    </location>
</feature>
<dbReference type="InterPro" id="IPR000276">
    <property type="entry name" value="GPCR_Rhodpsn"/>
</dbReference>